<sequence>MIDYRKTALAVVACVAASGAIAQPFMGKGEVEGWNIFYNEATKGCFMETQQEPYVVQIGTEMAMLGEGDTEKFGFLAVYTSGDVEIADGEQREVKFDIDGAMFSGMATGAAREGFAGGYVVANNPNFGNDLAMKQTLTINPGMENAVEIDLTGTKMAMEATRECQKEMMVQ</sequence>
<evidence type="ECO:0000313" key="3">
    <source>
        <dbReference type="Proteomes" id="UP000199382"/>
    </source>
</evidence>
<evidence type="ECO:0008006" key="4">
    <source>
        <dbReference type="Google" id="ProtNLM"/>
    </source>
</evidence>
<evidence type="ECO:0000256" key="1">
    <source>
        <dbReference type="SAM" id="SignalP"/>
    </source>
</evidence>
<dbReference type="AlphaFoldDB" id="A0A1G8KQY7"/>
<name>A0A1G8KQY7_9RHOB</name>
<feature type="signal peptide" evidence="1">
    <location>
        <begin position="1"/>
        <end position="22"/>
    </location>
</feature>
<dbReference type="OrthoDB" id="7847485at2"/>
<organism evidence="2 3">
    <name type="scientific">Aliiruegeria lutimaris</name>
    <dbReference type="NCBI Taxonomy" id="571298"/>
    <lineage>
        <taxon>Bacteria</taxon>
        <taxon>Pseudomonadati</taxon>
        <taxon>Pseudomonadota</taxon>
        <taxon>Alphaproteobacteria</taxon>
        <taxon>Rhodobacterales</taxon>
        <taxon>Roseobacteraceae</taxon>
        <taxon>Aliiruegeria</taxon>
    </lineage>
</organism>
<gene>
    <name evidence="2" type="ORF">SAMN04488026_100361</name>
</gene>
<keyword evidence="1" id="KW-0732">Signal</keyword>
<protein>
    <recommendedName>
        <fullName evidence="4">Invasion protein IalB, involved in pathogenesis</fullName>
    </recommendedName>
</protein>
<proteinExistence type="predicted"/>
<dbReference type="Proteomes" id="UP000199382">
    <property type="component" value="Unassembled WGS sequence"/>
</dbReference>
<dbReference type="EMBL" id="FNEK01000003">
    <property type="protein sequence ID" value="SDI45834.1"/>
    <property type="molecule type" value="Genomic_DNA"/>
</dbReference>
<accession>A0A1G8KQY7</accession>
<dbReference type="RefSeq" id="WP_093148750.1">
    <property type="nucleotide sequence ID" value="NZ_FNEK01000003.1"/>
</dbReference>
<evidence type="ECO:0000313" key="2">
    <source>
        <dbReference type="EMBL" id="SDI45834.1"/>
    </source>
</evidence>
<reference evidence="2 3" key="1">
    <citation type="submission" date="2016-10" db="EMBL/GenBank/DDBJ databases">
        <authorList>
            <person name="de Groot N.N."/>
        </authorList>
    </citation>
    <scope>NUCLEOTIDE SEQUENCE [LARGE SCALE GENOMIC DNA]</scope>
    <source>
        <strain evidence="2 3">DSM 25294</strain>
    </source>
</reference>
<feature type="chain" id="PRO_5011758654" description="Invasion protein IalB, involved in pathogenesis" evidence="1">
    <location>
        <begin position="23"/>
        <end position="171"/>
    </location>
</feature>
<keyword evidence="3" id="KW-1185">Reference proteome</keyword>